<evidence type="ECO:0000313" key="3">
    <source>
        <dbReference type="Proteomes" id="UP000828390"/>
    </source>
</evidence>
<dbReference type="AlphaFoldDB" id="A0A9D4HCY4"/>
<protein>
    <submittedName>
        <fullName evidence="2">Uncharacterized protein</fullName>
    </submittedName>
</protein>
<evidence type="ECO:0000313" key="2">
    <source>
        <dbReference type="EMBL" id="KAH3831945.1"/>
    </source>
</evidence>
<proteinExistence type="predicted"/>
<dbReference type="EMBL" id="JAIWYP010000004">
    <property type="protein sequence ID" value="KAH3831945.1"/>
    <property type="molecule type" value="Genomic_DNA"/>
</dbReference>
<reference evidence="2" key="2">
    <citation type="submission" date="2020-11" db="EMBL/GenBank/DDBJ databases">
        <authorList>
            <person name="McCartney M.A."/>
            <person name="Auch B."/>
            <person name="Kono T."/>
            <person name="Mallez S."/>
            <person name="Becker A."/>
            <person name="Gohl D.M."/>
            <person name="Silverstein K.A.T."/>
            <person name="Koren S."/>
            <person name="Bechman K.B."/>
            <person name="Herman A."/>
            <person name="Abrahante J.E."/>
            <person name="Garbe J."/>
        </authorList>
    </citation>
    <scope>NUCLEOTIDE SEQUENCE</scope>
    <source>
        <strain evidence="2">Duluth1</strain>
        <tissue evidence="2">Whole animal</tissue>
    </source>
</reference>
<gene>
    <name evidence="2" type="ORF">DPMN_105218</name>
</gene>
<comment type="caution">
    <text evidence="2">The sequence shown here is derived from an EMBL/GenBank/DDBJ whole genome shotgun (WGS) entry which is preliminary data.</text>
</comment>
<evidence type="ECO:0000256" key="1">
    <source>
        <dbReference type="SAM" id="MobiDB-lite"/>
    </source>
</evidence>
<organism evidence="2 3">
    <name type="scientific">Dreissena polymorpha</name>
    <name type="common">Zebra mussel</name>
    <name type="synonym">Mytilus polymorpha</name>
    <dbReference type="NCBI Taxonomy" id="45954"/>
    <lineage>
        <taxon>Eukaryota</taxon>
        <taxon>Metazoa</taxon>
        <taxon>Spiralia</taxon>
        <taxon>Lophotrochozoa</taxon>
        <taxon>Mollusca</taxon>
        <taxon>Bivalvia</taxon>
        <taxon>Autobranchia</taxon>
        <taxon>Heteroconchia</taxon>
        <taxon>Euheterodonta</taxon>
        <taxon>Imparidentia</taxon>
        <taxon>Neoheterodontei</taxon>
        <taxon>Myida</taxon>
        <taxon>Dreissenoidea</taxon>
        <taxon>Dreissenidae</taxon>
        <taxon>Dreissena</taxon>
    </lineage>
</organism>
<keyword evidence="3" id="KW-1185">Reference proteome</keyword>
<reference evidence="2" key="1">
    <citation type="journal article" date="2019" name="bioRxiv">
        <title>The Genome of the Zebra Mussel, Dreissena polymorpha: A Resource for Invasive Species Research.</title>
        <authorList>
            <person name="McCartney M.A."/>
            <person name="Auch B."/>
            <person name="Kono T."/>
            <person name="Mallez S."/>
            <person name="Zhang Y."/>
            <person name="Obille A."/>
            <person name="Becker A."/>
            <person name="Abrahante J.E."/>
            <person name="Garbe J."/>
            <person name="Badalamenti J.P."/>
            <person name="Herman A."/>
            <person name="Mangelson H."/>
            <person name="Liachko I."/>
            <person name="Sullivan S."/>
            <person name="Sone E.D."/>
            <person name="Koren S."/>
            <person name="Silverstein K.A.T."/>
            <person name="Beckman K.B."/>
            <person name="Gohl D.M."/>
        </authorList>
    </citation>
    <scope>NUCLEOTIDE SEQUENCE</scope>
    <source>
        <strain evidence="2">Duluth1</strain>
        <tissue evidence="2">Whole animal</tissue>
    </source>
</reference>
<sequence length="68" mass="7915">MQDLTAYPQKRSRLTTRPVWIYYTISTVRYGKKKKFQQSGKRDTTSSFSRNATVSAPTTEESRCYPSQ</sequence>
<dbReference type="Proteomes" id="UP000828390">
    <property type="component" value="Unassembled WGS sequence"/>
</dbReference>
<feature type="region of interest" description="Disordered" evidence="1">
    <location>
        <begin position="33"/>
        <end position="68"/>
    </location>
</feature>
<name>A0A9D4HCY4_DREPO</name>
<feature type="compositionally biased region" description="Polar residues" evidence="1">
    <location>
        <begin position="45"/>
        <end position="68"/>
    </location>
</feature>
<accession>A0A9D4HCY4</accession>